<sequence>MSTPSRSRSSGRGEEDNSEWCQAIEKRQLASERQLQALFQETVRLREENVVLRIQASSTRPPRRQRSRGQVANSRPDPESIYPETAGAIPETCNVRPHEPHTSMYRAPHEESSDSTHLSAKRQRDKKTPVVRLNAREIRPIGAWEAKAANSHNLGAHPDPMVTPMVQNVLPHRDPMVTPMVQNVHQHLAIRQAV</sequence>
<reference evidence="2 3" key="1">
    <citation type="journal article" date="2018" name="PLoS Genet.">
        <title>Population sequencing reveals clonal diversity and ancestral inbreeding in the grapevine cultivar Chardonnay.</title>
        <authorList>
            <person name="Roach M.J."/>
            <person name="Johnson D.L."/>
            <person name="Bohlmann J."/>
            <person name="van Vuuren H.J."/>
            <person name="Jones S.J."/>
            <person name="Pretorius I.S."/>
            <person name="Schmidt S.A."/>
            <person name="Borneman A.R."/>
        </authorList>
    </citation>
    <scope>NUCLEOTIDE SEQUENCE [LARGE SCALE GENOMIC DNA]</scope>
    <source>
        <strain evidence="3">cv. Chardonnay</strain>
        <tissue evidence="2">Leaf</tissue>
    </source>
</reference>
<evidence type="ECO:0000256" key="1">
    <source>
        <dbReference type="SAM" id="MobiDB-lite"/>
    </source>
</evidence>
<name>A0A438EWB9_VITVI</name>
<dbReference type="EMBL" id="QGNW01001176">
    <property type="protein sequence ID" value="RVW52009.1"/>
    <property type="molecule type" value="Genomic_DNA"/>
</dbReference>
<accession>A0A438EWB9</accession>
<feature type="compositionally biased region" description="Basic and acidic residues" evidence="1">
    <location>
        <begin position="96"/>
        <end position="114"/>
    </location>
</feature>
<gene>
    <name evidence="2" type="ORF">CK203_067978</name>
</gene>
<feature type="region of interest" description="Disordered" evidence="1">
    <location>
        <begin position="1"/>
        <end position="20"/>
    </location>
</feature>
<proteinExistence type="predicted"/>
<feature type="compositionally biased region" description="Low complexity" evidence="1">
    <location>
        <begin position="1"/>
        <end position="10"/>
    </location>
</feature>
<protein>
    <submittedName>
        <fullName evidence="2">Uncharacterized protein</fullName>
    </submittedName>
</protein>
<dbReference type="Proteomes" id="UP000288805">
    <property type="component" value="Unassembled WGS sequence"/>
</dbReference>
<evidence type="ECO:0000313" key="2">
    <source>
        <dbReference type="EMBL" id="RVW52009.1"/>
    </source>
</evidence>
<comment type="caution">
    <text evidence="2">The sequence shown here is derived from an EMBL/GenBank/DDBJ whole genome shotgun (WGS) entry which is preliminary data.</text>
</comment>
<dbReference type="AlphaFoldDB" id="A0A438EWB9"/>
<organism evidence="2 3">
    <name type="scientific">Vitis vinifera</name>
    <name type="common">Grape</name>
    <dbReference type="NCBI Taxonomy" id="29760"/>
    <lineage>
        <taxon>Eukaryota</taxon>
        <taxon>Viridiplantae</taxon>
        <taxon>Streptophyta</taxon>
        <taxon>Embryophyta</taxon>
        <taxon>Tracheophyta</taxon>
        <taxon>Spermatophyta</taxon>
        <taxon>Magnoliopsida</taxon>
        <taxon>eudicotyledons</taxon>
        <taxon>Gunneridae</taxon>
        <taxon>Pentapetalae</taxon>
        <taxon>rosids</taxon>
        <taxon>Vitales</taxon>
        <taxon>Vitaceae</taxon>
        <taxon>Viteae</taxon>
        <taxon>Vitis</taxon>
    </lineage>
</organism>
<feature type="region of interest" description="Disordered" evidence="1">
    <location>
        <begin position="56"/>
        <end position="129"/>
    </location>
</feature>
<evidence type="ECO:0000313" key="3">
    <source>
        <dbReference type="Proteomes" id="UP000288805"/>
    </source>
</evidence>